<feature type="domain" description="Outer membrane protein beta-barrel" evidence="1">
    <location>
        <begin position="362"/>
        <end position="756"/>
    </location>
</feature>
<dbReference type="RefSeq" id="WP_088594789.1">
    <property type="nucleotide sequence ID" value="NZ_CP022022.1"/>
</dbReference>
<name>A0A1Z4BRL1_9FLAO</name>
<evidence type="ECO:0000313" key="2">
    <source>
        <dbReference type="EMBL" id="ASF43910.1"/>
    </source>
</evidence>
<dbReference type="Gene3D" id="2.60.40.10">
    <property type="entry name" value="Immunoglobulins"/>
    <property type="match status" value="1"/>
</dbReference>
<dbReference type="InterPro" id="IPR037066">
    <property type="entry name" value="Plug_dom_sf"/>
</dbReference>
<dbReference type="SUPFAM" id="SSF49478">
    <property type="entry name" value="Cna protein B-type domain"/>
    <property type="match status" value="1"/>
</dbReference>
<proteinExistence type="predicted"/>
<evidence type="ECO:0000259" key="1">
    <source>
        <dbReference type="Pfam" id="PF14905"/>
    </source>
</evidence>
<dbReference type="InterPro" id="IPR041700">
    <property type="entry name" value="OMP_b-brl_3"/>
</dbReference>
<reference evidence="3" key="1">
    <citation type="submission" date="2017-06" db="EMBL/GenBank/DDBJ databases">
        <title>Complete genome sequence of Capnocytophaga sp. KCOM 1579 (=ChDC OS43) isolated from a human refractory periapical abscess lesion.</title>
        <authorList>
            <person name="Kook J.-K."/>
            <person name="Park S.-N."/>
            <person name="Lim Y.K."/>
            <person name="Roh H."/>
        </authorList>
    </citation>
    <scope>NUCLEOTIDE SEQUENCE [LARGE SCALE GENOMIC DNA]</scope>
    <source>
        <strain evidence="3">ChDC OS43</strain>
    </source>
</reference>
<protein>
    <submittedName>
        <fullName evidence="2">TonB-dependent receptor</fullName>
    </submittedName>
</protein>
<keyword evidence="2" id="KW-0675">Receptor</keyword>
<organism evidence="2 3">
    <name type="scientific">Capnocytophaga endodontalis</name>
    <dbReference type="NCBI Taxonomy" id="2708117"/>
    <lineage>
        <taxon>Bacteria</taxon>
        <taxon>Pseudomonadati</taxon>
        <taxon>Bacteroidota</taxon>
        <taxon>Flavobacteriia</taxon>
        <taxon>Flavobacteriales</taxon>
        <taxon>Flavobacteriaceae</taxon>
        <taxon>Capnocytophaga</taxon>
    </lineage>
</organism>
<dbReference type="AlphaFoldDB" id="A0A1Z4BRL1"/>
<accession>A0A1Z4BRL1</accession>
<dbReference type="SUPFAM" id="SSF56935">
    <property type="entry name" value="Porins"/>
    <property type="match status" value="1"/>
</dbReference>
<evidence type="ECO:0000313" key="3">
    <source>
        <dbReference type="Proteomes" id="UP000197007"/>
    </source>
</evidence>
<dbReference type="Pfam" id="PF14905">
    <property type="entry name" value="OMP_b-brl_3"/>
    <property type="match status" value="1"/>
</dbReference>
<sequence>MKRSILFLVLCFPLYIFSQYRVTGILISNNQIVANCTVKLLSQDKVLQTTASNEKGTFSFENLSAGQYQLNVVSIFYEPFQQELMVDKNITLGNIVITEKVENLKEVTVTGRKNPVIPTQTGSLIEVTGTRLAYRSAVTDILEYAPSISTTNGLKIYGNDDILIMLDGKELHLDKDKIASFLDKIPVKSIKSIEVVDKIDASIDSSKAGVIKITTIAKYGWVGSLSHNFLYKQKLGYNDDVNLFYSTDKYRLFTNLYHERHHTFSNTEEQSLLKNSNTLYQSTSDRQLKRKANGITLGADYYFNKKSTLSLLYIYNYDADADNEYNILTNVYNNNVLNHHFTTNRKWDAISNDHSFSLNFDHTTDSLGSNIKIALDLVKKKYESPLTEKDIYYRTVTTEENTEQDSYSYSDVYAFKTTWSKFFTSKYPSEKQNLVLGLRYSLVDNQDEFAYFDILPTQKLKNTTLSNDFSFKEHIFATFANYVFPLTQKSKFSVGLRSEYNYNTFNNHLDNFHNDNTQWSLNALYTTKLGKETFFFSARRWFSRVNYSLFNPTYIKSSPTDAYIGNKDLSPIEGYMLQSGYRWKKVDMAVAYRYSEKNVLNIPTAIAGVITTRPENVGYKNDVYLFLSRFTKFTDWWECNAKFTGGYFNFKYLGNAFNSLYAEFYTSQRFYLPKDIEASLTYQYTSTNKSLYTKNYYNHQLNFSLMIPFSSSFRLKAFVTDILKTSRSKSEYDFNGIYNTLYSTINSRQFGIGISYDFAKGKEVNDNIRNTGVEDEKNRLLK</sequence>
<gene>
    <name evidence="2" type="ORF">CBG49_12915</name>
</gene>
<dbReference type="EMBL" id="CP022022">
    <property type="protein sequence ID" value="ASF43910.1"/>
    <property type="molecule type" value="Genomic_DNA"/>
</dbReference>
<keyword evidence="3" id="KW-1185">Reference proteome</keyword>
<dbReference type="KEGG" id="capn:CBG49_12915"/>
<dbReference type="Gene3D" id="2.170.130.10">
    <property type="entry name" value="TonB-dependent receptor, plug domain"/>
    <property type="match status" value="1"/>
</dbReference>
<dbReference type="InterPro" id="IPR013783">
    <property type="entry name" value="Ig-like_fold"/>
</dbReference>
<dbReference type="Proteomes" id="UP000197007">
    <property type="component" value="Chromosome"/>
</dbReference>